<dbReference type="Proteomes" id="UP000018227">
    <property type="component" value="Unassembled WGS sequence"/>
</dbReference>
<feature type="domain" description="DUF4143" evidence="2">
    <location>
        <begin position="244"/>
        <end position="384"/>
    </location>
</feature>
<evidence type="ECO:0008006" key="5">
    <source>
        <dbReference type="Google" id="ProtNLM"/>
    </source>
</evidence>
<dbReference type="EMBL" id="ACIL03000019">
    <property type="protein sequence ID" value="ESL01844.1"/>
    <property type="molecule type" value="Genomic_DNA"/>
</dbReference>
<accession>V2XI47</accession>
<gene>
    <name evidence="3" type="ORF">GCWU0000282_002963</name>
</gene>
<dbReference type="Pfam" id="PF13635">
    <property type="entry name" value="DUF4143"/>
    <property type="match status" value="1"/>
</dbReference>
<evidence type="ECO:0000313" key="4">
    <source>
        <dbReference type="Proteomes" id="UP000018227"/>
    </source>
</evidence>
<reference evidence="3 4" key="1">
    <citation type="submission" date="2013-06" db="EMBL/GenBank/DDBJ databases">
        <authorList>
            <person name="Weinstock G."/>
            <person name="Sodergren E."/>
            <person name="Clifton S."/>
            <person name="Fulton L."/>
            <person name="Fulton B."/>
            <person name="Courtney L."/>
            <person name="Fronick C."/>
            <person name="Harrison M."/>
            <person name="Strong C."/>
            <person name="Farmer C."/>
            <person name="Delahaunty K."/>
            <person name="Markovic C."/>
            <person name="Hall O."/>
            <person name="Minx P."/>
            <person name="Tomlinson C."/>
            <person name="Mitreva M."/>
            <person name="Nelson J."/>
            <person name="Hou S."/>
            <person name="Wollam A."/>
            <person name="Pepin K.H."/>
            <person name="Johnson M."/>
            <person name="Bhonagiri V."/>
            <person name="Nash W.E."/>
            <person name="Warren W."/>
            <person name="Chinwalla A."/>
            <person name="Mardis E.R."/>
            <person name="Wilson R.K."/>
        </authorList>
    </citation>
    <scope>NUCLEOTIDE SEQUENCE [LARGE SCALE GENOMIC DNA]</scope>
    <source>
        <strain evidence="3 4">ATCC 51271</strain>
    </source>
</reference>
<evidence type="ECO:0000313" key="3">
    <source>
        <dbReference type="EMBL" id="ESL01844.1"/>
    </source>
</evidence>
<name>V2XI47_9FIRM</name>
<dbReference type="InterPro" id="IPR025420">
    <property type="entry name" value="DUF4143"/>
</dbReference>
<dbReference type="eggNOG" id="COG1373">
    <property type="taxonomic scope" value="Bacteria"/>
</dbReference>
<proteinExistence type="predicted"/>
<comment type="caution">
    <text evidence="3">The sequence shown here is derived from an EMBL/GenBank/DDBJ whole genome shotgun (WGS) entry which is preliminary data.</text>
</comment>
<protein>
    <recommendedName>
        <fullName evidence="5">AAA domain-containing protein</fullName>
    </recommendedName>
</protein>
<dbReference type="HOGENOM" id="CLU_041527_0_0_9"/>
<feature type="domain" description="AAA" evidence="1">
    <location>
        <begin position="59"/>
        <end position="186"/>
    </location>
</feature>
<evidence type="ECO:0000259" key="2">
    <source>
        <dbReference type="Pfam" id="PF13635"/>
    </source>
</evidence>
<dbReference type="STRING" id="592026.GCWU0000282_002963"/>
<sequence length="443" mass="51727">MYNCLVDKTKAKIVLFTRREESMNRENMKQILIDQKEMYLNNSVIYRNYELEDNVNYCFVGIRRTGKSYMMYQQIKKLIDDGISLNQIVYVNFEDERFLEVTADDLNMILEISIELSGTNNKPYLFLDEIQNVDGWEKFVRHLSDMKYRVNITGSNSKMLSSEIASTLGGRFMIVQIFPYSFKEYLTAKGETKDYSGIISTVDKAEIISLYNDYVKYGAFPELVEIRNKREYLSNIYQTIYLGDIIRRNKITNDFAVRLILKKIAESVMQPISYNRLTNIIKSTGIAIGKQTVINYMGFMLDSYLLFKIQNYSAKLVDKETLSKYYFMDTGLLGLLVMDSKTAVLENLVAIELIRRYSVDNVFYFENNAEIDFYVPDRELAIQVSYSFLDNPDTKARKIGAFVKLKNFISDAKCIVITDSEETELEYEGIKVKIIPMWKWMLE</sequence>
<organism evidence="3 4">
    <name type="scientific">Catonella morbi ATCC 51271</name>
    <dbReference type="NCBI Taxonomy" id="592026"/>
    <lineage>
        <taxon>Bacteria</taxon>
        <taxon>Bacillati</taxon>
        <taxon>Bacillota</taxon>
        <taxon>Clostridia</taxon>
        <taxon>Lachnospirales</taxon>
        <taxon>Lachnospiraceae</taxon>
        <taxon>Catonella</taxon>
    </lineage>
</organism>
<dbReference type="PANTHER" id="PTHR33295">
    <property type="entry name" value="ATPASE"/>
    <property type="match status" value="1"/>
</dbReference>
<dbReference type="InterPro" id="IPR041682">
    <property type="entry name" value="AAA_14"/>
</dbReference>
<dbReference type="InterPro" id="IPR027417">
    <property type="entry name" value="P-loop_NTPase"/>
</dbReference>
<dbReference type="PANTHER" id="PTHR33295:SF8">
    <property type="entry name" value="AAA+ ATPASE DOMAIN-CONTAINING PROTEIN"/>
    <property type="match status" value="1"/>
</dbReference>
<keyword evidence="4" id="KW-1185">Reference proteome</keyword>
<evidence type="ECO:0000259" key="1">
    <source>
        <dbReference type="Pfam" id="PF13173"/>
    </source>
</evidence>
<dbReference type="SUPFAM" id="SSF52540">
    <property type="entry name" value="P-loop containing nucleoside triphosphate hydrolases"/>
    <property type="match status" value="1"/>
</dbReference>
<dbReference type="Pfam" id="PF13173">
    <property type="entry name" value="AAA_14"/>
    <property type="match status" value="1"/>
</dbReference>
<dbReference type="AlphaFoldDB" id="V2XI47"/>